<evidence type="ECO:0000256" key="2">
    <source>
        <dbReference type="ARBA" id="ARBA00022737"/>
    </source>
</evidence>
<dbReference type="PANTHER" id="PTHR13140">
    <property type="entry name" value="MYOSIN"/>
    <property type="match status" value="1"/>
</dbReference>
<evidence type="ECO:0000256" key="1">
    <source>
        <dbReference type="ARBA" id="ARBA00008314"/>
    </source>
</evidence>
<evidence type="ECO:0000256" key="7">
    <source>
        <dbReference type="ARBA" id="ARBA00023123"/>
    </source>
</evidence>
<dbReference type="SMART" id="SM01132">
    <property type="entry name" value="DIL"/>
    <property type="match status" value="1"/>
</dbReference>
<evidence type="ECO:0000259" key="11">
    <source>
        <dbReference type="PROSITE" id="PS51126"/>
    </source>
</evidence>
<keyword evidence="9 10" id="KW-0009">Actin-binding</keyword>
<dbReference type="InterPro" id="IPR027417">
    <property type="entry name" value="P-loop_NTPase"/>
</dbReference>
<dbReference type="GO" id="GO:0005737">
    <property type="term" value="C:cytoplasm"/>
    <property type="evidence" value="ECO:0007669"/>
    <property type="project" value="TreeGrafter"/>
</dbReference>
<comment type="similarity">
    <text evidence="1 10">Belongs to the TRAFAC class myosin-kinesin ATPase superfamily. Myosin family.</text>
</comment>
<evidence type="ECO:0000259" key="12">
    <source>
        <dbReference type="PROSITE" id="PS51456"/>
    </source>
</evidence>
<dbReference type="Ensembl" id="ENSZLMT00000015016.1">
    <property type="protein sequence ID" value="ENSZLMP00000014612.1"/>
    <property type="gene ID" value="ENSZLMG00000006723.1"/>
</dbReference>
<dbReference type="FunFam" id="1.20.5.190:FF:000001">
    <property type="entry name" value="unconventional myosin-Va"/>
    <property type="match status" value="1"/>
</dbReference>
<evidence type="ECO:0000256" key="5">
    <source>
        <dbReference type="ARBA" id="ARBA00022860"/>
    </source>
</evidence>
<dbReference type="GO" id="GO:0016459">
    <property type="term" value="C:myosin complex"/>
    <property type="evidence" value="ECO:0007669"/>
    <property type="project" value="UniProtKB-KW"/>
</dbReference>
<reference evidence="13" key="2">
    <citation type="submission" date="2025-09" db="UniProtKB">
        <authorList>
            <consortium name="Ensembl"/>
        </authorList>
    </citation>
    <scope>IDENTIFICATION</scope>
</reference>
<feature type="domain" description="Myosin motor" evidence="12">
    <location>
        <begin position="66"/>
        <end position="748"/>
    </location>
</feature>
<dbReference type="FunFam" id="3.40.850.10:FF:000089">
    <property type="entry name" value="Myosin VC"/>
    <property type="match status" value="1"/>
</dbReference>
<evidence type="ECO:0000313" key="14">
    <source>
        <dbReference type="Proteomes" id="UP000694401"/>
    </source>
</evidence>
<dbReference type="PROSITE" id="PS51126">
    <property type="entry name" value="DILUTE"/>
    <property type="match status" value="1"/>
</dbReference>
<dbReference type="SMART" id="SM00015">
    <property type="entry name" value="IQ"/>
    <property type="match status" value="4"/>
</dbReference>
<dbReference type="PROSITE" id="PS51456">
    <property type="entry name" value="MYOSIN_MOTOR"/>
    <property type="match status" value="1"/>
</dbReference>
<dbReference type="FunFam" id="1.10.10.820:FF:000001">
    <property type="entry name" value="Myosin heavy chain"/>
    <property type="match status" value="1"/>
</dbReference>
<dbReference type="InterPro" id="IPR036961">
    <property type="entry name" value="Kinesin_motor_dom_sf"/>
</dbReference>
<dbReference type="InterPro" id="IPR001609">
    <property type="entry name" value="Myosin_head_motor_dom-like"/>
</dbReference>
<keyword evidence="8 10" id="KW-0505">Motor protein</keyword>
<name>A0A8D2PMJ7_ZOSLA</name>
<feature type="binding site" evidence="10">
    <location>
        <begin position="160"/>
        <end position="167"/>
    </location>
    <ligand>
        <name>ATP</name>
        <dbReference type="ChEBI" id="CHEBI:30616"/>
    </ligand>
</feature>
<dbReference type="PRINTS" id="PR00193">
    <property type="entry name" value="MYOSINHEAVY"/>
</dbReference>
<dbReference type="CDD" id="cd01380">
    <property type="entry name" value="MYSc_Myo5"/>
    <property type="match status" value="1"/>
</dbReference>
<dbReference type="PANTHER" id="PTHR13140:SF313">
    <property type="entry name" value="UNCONVENTIONAL MYOSIN-VC"/>
    <property type="match status" value="1"/>
</dbReference>
<accession>A0A8D2PMJ7</accession>
<sequence>LAGMELKYYNRVWIPDNEEVWQSAEITKNYKAGDRFLLVQLEDGTELSYPVDPAALPPLRNPDILVGENDLTALSYLHEPAVLHNLKIRFVESKLIYTYSGIILVAINPYKQLPIYGDAIIHAYSGQNMGDMDPHIFAVAEEAYKQMARNNKNQSIIVSGESGAGKTVSARYTMRYFATVSKSSSKAHVEDKVLASNPITEAVGNAKTTRNDNSSRFGKYTEISFDRSYQIIGANMRTYLLEKSRVVFQSENERNYHIFYQLCASAMQPEYAHLKLGSAEEFNYTRMGGSTVIEGVDDRANMVETQKTFALLGLKGDFQMDVFKMLAAILHLGNVEIAASEDKHLSIFCELLDLNCDKMARWLCHRKIVTTSETVIKPMTRAQAANARDALAKKIYSHLFDFIVERINQALQFPGKQHTFIGVLDIYGFETFDVNSFEQFCINYANEKLQQQFNLHVFKLEQEEYMKEDIPWTLIDFYDNQPVIDLIEAKMGILELLDEECLLPHGKDENWLQKLYNNFVNKNALFEKPRMSNTSFIIQHFADKVEYKCEGFLEKNRDTVHEVLVEILKESKFHLCANFFQDSPVSISPFSSTINIKSARPALKSPNKQLRTTVGSKVLHKPFRNSLSLLMVTLNATTPHYVRCIKPNDEKLPFEFDSKRVAQQLRACGVLETIRISAQSYPSRWTYIEFFSRYSILMTQQELSLNDKKQICKTVLQRLIQDHNQYQFGRTKIFFRAGQVAYLEKLRSDRLRQACILIQKRVRGWLQRRRFLSVRRAAVTVQQYFRGQQAITARNLKETWAAIIIQKYCRGYLVRRLCQLIHVAAVTIQAYTRGFLARKKYRKMREEQKAVILQKYARAWLARRRFQNIRRFVLNIQLSYRVQQLQKKIEEQVRGSSQLLVCTKFFIISALVKDVELRRQENIMHYGHLHTDCSALHSRLSTEDLEHLNEDGELWFAYEGLKKATRVLESHFQSQKEIYEKEIEGLNFKVEHLSQDINHLQKLFREENDINDGIRLEVSRLTSENLVRSRCRSTTQICLWHSKYCGYVFEISRLTQMGPYLKPRGVVVNMIPGLPAHILFMCVRYADYLNDADMLKSFMSATIDGIKQVVKEHSEDFEMLSFWLSNTYHFLNCLKQYSGEEEFMKYNTPRQNKNCLKHFDLSEYRQILSDLAIRIYHQFIIVMENNIQHIIVPGMLEYESLQGISGLKPTGFRKRSSSIDDTDTYTMTSILQQLSYFYSTMCQNGLDSELLKQAVKQLFFLIGAVTLNSLFLRKDMCSCRKGMQIRCNISYLEEWLKDKNLQSSNAKETLEPLSQAAWLLQVKKITDDDAKEICEHCTSLSTVQIVKILNSYTPIDDFEKRVTPSFVRKVQGMLNNREDVPQLMLDTKHLFQVTFPFTPSPHALELIQVPSSFKLGFLTRV</sequence>
<evidence type="ECO:0000256" key="4">
    <source>
        <dbReference type="ARBA" id="ARBA00022840"/>
    </source>
</evidence>
<protein>
    <submittedName>
        <fullName evidence="13">Myosin VC</fullName>
    </submittedName>
</protein>
<keyword evidence="14" id="KW-1185">Reference proteome</keyword>
<dbReference type="Pfam" id="PF00612">
    <property type="entry name" value="IQ"/>
    <property type="match status" value="4"/>
</dbReference>
<keyword evidence="5" id="KW-0112">Calmodulin-binding</keyword>
<feature type="region of interest" description="Actin-binding" evidence="10">
    <location>
        <begin position="627"/>
        <end position="649"/>
    </location>
</feature>
<dbReference type="Gene3D" id="1.20.120.720">
    <property type="entry name" value="Myosin VI head, motor domain, U50 subdomain"/>
    <property type="match status" value="1"/>
</dbReference>
<dbReference type="GO" id="GO:0007015">
    <property type="term" value="P:actin filament organization"/>
    <property type="evidence" value="ECO:0007669"/>
    <property type="project" value="TreeGrafter"/>
</dbReference>
<dbReference type="CDD" id="cd23767">
    <property type="entry name" value="IQCD"/>
    <property type="match status" value="1"/>
</dbReference>
<dbReference type="InterPro" id="IPR037991">
    <property type="entry name" value="Myo5c_CBD"/>
</dbReference>
<evidence type="ECO:0000256" key="8">
    <source>
        <dbReference type="ARBA" id="ARBA00023175"/>
    </source>
</evidence>
<keyword evidence="7 10" id="KW-0518">Myosin</keyword>
<dbReference type="CDD" id="cd15476">
    <property type="entry name" value="Myo5c_CBD"/>
    <property type="match status" value="1"/>
</dbReference>
<keyword evidence="2" id="KW-0677">Repeat</keyword>
<keyword evidence="4 10" id="KW-0067">ATP-binding</keyword>
<dbReference type="Gene3D" id="3.30.70.1590">
    <property type="match status" value="1"/>
</dbReference>
<dbReference type="GO" id="GO:0051015">
    <property type="term" value="F:actin filament binding"/>
    <property type="evidence" value="ECO:0007669"/>
    <property type="project" value="TreeGrafter"/>
</dbReference>
<dbReference type="Pfam" id="PF01843">
    <property type="entry name" value="DIL"/>
    <property type="match status" value="1"/>
</dbReference>
<dbReference type="Pfam" id="PF00063">
    <property type="entry name" value="Myosin_head"/>
    <property type="match status" value="1"/>
</dbReference>
<dbReference type="SUPFAM" id="SSF52540">
    <property type="entry name" value="P-loop containing nucleoside triphosphate hydrolases"/>
    <property type="match status" value="2"/>
</dbReference>
<evidence type="ECO:0000313" key="13">
    <source>
        <dbReference type="Ensembl" id="ENSZLMP00000014612.1"/>
    </source>
</evidence>
<dbReference type="GO" id="GO:0000146">
    <property type="term" value="F:microfilament motor activity"/>
    <property type="evidence" value="ECO:0007669"/>
    <property type="project" value="TreeGrafter"/>
</dbReference>
<dbReference type="GO" id="GO:0005516">
    <property type="term" value="F:calmodulin binding"/>
    <property type="evidence" value="ECO:0007669"/>
    <property type="project" value="UniProtKB-KW"/>
</dbReference>
<dbReference type="Gene3D" id="1.20.5.190">
    <property type="match status" value="2"/>
</dbReference>
<dbReference type="FunFam" id="1.20.58.530:FF:000002">
    <property type="entry name" value="Class V myosin"/>
    <property type="match status" value="1"/>
</dbReference>
<dbReference type="InterPro" id="IPR036103">
    <property type="entry name" value="MYSc_Myo5"/>
</dbReference>
<dbReference type="Gene3D" id="3.40.850.10">
    <property type="entry name" value="Kinesin motor domain"/>
    <property type="match status" value="1"/>
</dbReference>
<dbReference type="InterPro" id="IPR000048">
    <property type="entry name" value="IQ_motif_EF-hand-BS"/>
</dbReference>
<dbReference type="PROSITE" id="PS50096">
    <property type="entry name" value="IQ"/>
    <property type="match status" value="4"/>
</dbReference>
<dbReference type="Proteomes" id="UP000694401">
    <property type="component" value="Unassembled WGS sequence"/>
</dbReference>
<keyword evidence="3 10" id="KW-0547">Nucleotide-binding</keyword>
<feature type="domain" description="Dilute" evidence="11">
    <location>
        <begin position="1100"/>
        <end position="1376"/>
    </location>
</feature>
<evidence type="ECO:0000256" key="6">
    <source>
        <dbReference type="ARBA" id="ARBA00023054"/>
    </source>
</evidence>
<dbReference type="SMART" id="SM00242">
    <property type="entry name" value="MYSc"/>
    <property type="match status" value="1"/>
</dbReference>
<dbReference type="Gene3D" id="1.20.58.530">
    <property type="match status" value="1"/>
</dbReference>
<reference evidence="13" key="1">
    <citation type="submission" date="2025-08" db="UniProtKB">
        <authorList>
            <consortium name="Ensembl"/>
        </authorList>
    </citation>
    <scope>IDENTIFICATION</scope>
</reference>
<keyword evidence="6" id="KW-0175">Coiled coil</keyword>
<dbReference type="InterPro" id="IPR002710">
    <property type="entry name" value="Dilute_dom"/>
</dbReference>
<dbReference type="Gene3D" id="1.10.10.820">
    <property type="match status" value="1"/>
</dbReference>
<evidence type="ECO:0000256" key="3">
    <source>
        <dbReference type="ARBA" id="ARBA00022741"/>
    </source>
</evidence>
<proteinExistence type="inferred from homology"/>
<dbReference type="GO" id="GO:0016020">
    <property type="term" value="C:membrane"/>
    <property type="evidence" value="ECO:0007669"/>
    <property type="project" value="TreeGrafter"/>
</dbReference>
<dbReference type="FunFam" id="3.30.70.1590:FF:000005">
    <property type="entry name" value="unconventional myosin-Vc"/>
    <property type="match status" value="1"/>
</dbReference>
<evidence type="ECO:0000256" key="10">
    <source>
        <dbReference type="PROSITE-ProRule" id="PRU00782"/>
    </source>
</evidence>
<evidence type="ECO:0000256" key="9">
    <source>
        <dbReference type="ARBA" id="ARBA00023203"/>
    </source>
</evidence>
<organism evidence="13 14">
    <name type="scientific">Zosterops lateralis melanops</name>
    <dbReference type="NCBI Taxonomy" id="1220523"/>
    <lineage>
        <taxon>Eukaryota</taxon>
        <taxon>Metazoa</taxon>
        <taxon>Chordata</taxon>
        <taxon>Craniata</taxon>
        <taxon>Vertebrata</taxon>
        <taxon>Euteleostomi</taxon>
        <taxon>Archelosauria</taxon>
        <taxon>Archosauria</taxon>
        <taxon>Dinosauria</taxon>
        <taxon>Saurischia</taxon>
        <taxon>Theropoda</taxon>
        <taxon>Coelurosauria</taxon>
        <taxon>Aves</taxon>
        <taxon>Neognathae</taxon>
        <taxon>Neoaves</taxon>
        <taxon>Telluraves</taxon>
        <taxon>Australaves</taxon>
        <taxon>Passeriformes</taxon>
        <taxon>Sylvioidea</taxon>
        <taxon>Zosteropidae</taxon>
        <taxon>Zosterops</taxon>
    </lineage>
</organism>
<dbReference type="GO" id="GO:0005524">
    <property type="term" value="F:ATP binding"/>
    <property type="evidence" value="ECO:0007669"/>
    <property type="project" value="UniProtKB-UniRule"/>
</dbReference>